<dbReference type="GO" id="GO:0006355">
    <property type="term" value="P:regulation of DNA-templated transcription"/>
    <property type="evidence" value="ECO:0007669"/>
    <property type="project" value="InterPro"/>
</dbReference>
<dbReference type="Pfam" id="PF00486">
    <property type="entry name" value="Trans_reg_C"/>
    <property type="match status" value="1"/>
</dbReference>
<dbReference type="InterPro" id="IPR016032">
    <property type="entry name" value="Sig_transdc_resp-reg_C-effctor"/>
</dbReference>
<dbReference type="CDD" id="cd00383">
    <property type="entry name" value="trans_reg_C"/>
    <property type="match status" value="1"/>
</dbReference>
<protein>
    <submittedName>
        <fullName evidence="2">Uncharacterized protein</fullName>
    </submittedName>
</protein>
<organism evidence="2 3">
    <name type="scientific">Piscinibacter gummiphilus</name>
    <dbReference type="NCBI Taxonomy" id="946333"/>
    <lineage>
        <taxon>Bacteria</taxon>
        <taxon>Pseudomonadati</taxon>
        <taxon>Pseudomonadota</taxon>
        <taxon>Betaproteobacteria</taxon>
        <taxon>Burkholderiales</taxon>
        <taxon>Sphaerotilaceae</taxon>
        <taxon>Piscinibacter</taxon>
    </lineage>
</organism>
<dbReference type="EMBL" id="CP015118">
    <property type="protein sequence ID" value="ARN19748.1"/>
    <property type="molecule type" value="Genomic_DNA"/>
</dbReference>
<keyword evidence="1" id="KW-0238">DNA-binding</keyword>
<dbReference type="PROSITE" id="PS51755">
    <property type="entry name" value="OMPR_PHOB"/>
    <property type="match status" value="1"/>
</dbReference>
<dbReference type="SUPFAM" id="SSF52540">
    <property type="entry name" value="P-loop containing nucleoside triphosphate hydrolases"/>
    <property type="match status" value="1"/>
</dbReference>
<dbReference type="Gene3D" id="3.40.50.300">
    <property type="entry name" value="P-loop containing nucleotide triphosphate hydrolases"/>
    <property type="match status" value="1"/>
</dbReference>
<gene>
    <name evidence="2" type="ORF">A4W93_07385</name>
</gene>
<dbReference type="GO" id="GO:0000160">
    <property type="term" value="P:phosphorelay signal transduction system"/>
    <property type="evidence" value="ECO:0007669"/>
    <property type="project" value="InterPro"/>
</dbReference>
<dbReference type="InterPro" id="IPR027417">
    <property type="entry name" value="P-loop_NTPase"/>
</dbReference>
<dbReference type="Proteomes" id="UP000193427">
    <property type="component" value="Chromosome"/>
</dbReference>
<name>A0A1W6L6I6_9BURK</name>
<dbReference type="PANTHER" id="PTHR47691">
    <property type="entry name" value="REGULATOR-RELATED"/>
    <property type="match status" value="1"/>
</dbReference>
<dbReference type="InterPro" id="IPR058852">
    <property type="entry name" value="HTH_77"/>
</dbReference>
<dbReference type="GO" id="GO:0016887">
    <property type="term" value="F:ATP hydrolysis activity"/>
    <property type="evidence" value="ECO:0007669"/>
    <property type="project" value="InterPro"/>
</dbReference>
<dbReference type="Gene3D" id="1.10.10.10">
    <property type="entry name" value="Winged helix-like DNA-binding domain superfamily/Winged helix DNA-binding domain"/>
    <property type="match status" value="1"/>
</dbReference>
<dbReference type="KEGG" id="rgu:A4W93_07385"/>
<dbReference type="SMART" id="SM00862">
    <property type="entry name" value="Trans_reg_C"/>
    <property type="match status" value="1"/>
</dbReference>
<dbReference type="InterPro" id="IPR049945">
    <property type="entry name" value="AAA_22"/>
</dbReference>
<dbReference type="Gene3D" id="1.25.40.10">
    <property type="entry name" value="Tetratricopeptide repeat domain"/>
    <property type="match status" value="1"/>
</dbReference>
<dbReference type="PANTHER" id="PTHR47691:SF3">
    <property type="entry name" value="HTH-TYPE TRANSCRIPTIONAL REGULATOR RV0890C-RELATED"/>
    <property type="match status" value="1"/>
</dbReference>
<dbReference type="STRING" id="946333.A4W93_07385"/>
<reference evidence="2 3" key="1">
    <citation type="submission" date="2016-04" db="EMBL/GenBank/DDBJ databases">
        <title>Complete genome sequence of natural rubber-degrading, novel Gram-negative bacterium, Rhizobacter gummiphilus strain NS21.</title>
        <authorList>
            <person name="Tabata M."/>
            <person name="Kasai D."/>
            <person name="Fukuda M."/>
        </authorList>
    </citation>
    <scope>NUCLEOTIDE SEQUENCE [LARGE SCALE GENOMIC DNA]</scope>
    <source>
        <strain evidence="2 3">NS21</strain>
    </source>
</reference>
<dbReference type="InterPro" id="IPR011990">
    <property type="entry name" value="TPR-like_helical_dom_sf"/>
</dbReference>
<dbReference type="AlphaFoldDB" id="A0A1W6L6I6"/>
<keyword evidence="3" id="KW-1185">Reference proteome</keyword>
<accession>A0A1W6L6I6</accession>
<evidence type="ECO:0000256" key="1">
    <source>
        <dbReference type="ARBA" id="ARBA00023125"/>
    </source>
</evidence>
<evidence type="ECO:0000313" key="3">
    <source>
        <dbReference type="Proteomes" id="UP000193427"/>
    </source>
</evidence>
<dbReference type="InterPro" id="IPR036388">
    <property type="entry name" value="WH-like_DNA-bd_sf"/>
</dbReference>
<dbReference type="PRINTS" id="PR00364">
    <property type="entry name" value="DISEASERSIST"/>
</dbReference>
<dbReference type="Pfam" id="PF13401">
    <property type="entry name" value="AAA_22"/>
    <property type="match status" value="1"/>
</dbReference>
<dbReference type="Pfam" id="PF25872">
    <property type="entry name" value="HTH_77"/>
    <property type="match status" value="1"/>
</dbReference>
<dbReference type="InterPro" id="IPR001867">
    <property type="entry name" value="OmpR/PhoB-type_DNA-bd"/>
</dbReference>
<dbReference type="GO" id="GO:0003677">
    <property type="term" value="F:DNA binding"/>
    <property type="evidence" value="ECO:0007669"/>
    <property type="project" value="UniProtKB-UniRule"/>
</dbReference>
<sequence>MSPQGTRDHETAWAFGPFRLLRAERLLLDGHRRVPLGERATELLIALLERAGDVVSRDELTERVWPGSVVDETSLRVHIAALRKALGDDPAEGRFIRNVPRRGYRFVAPVHAAAPVPIAPHNLPARTTRLFGRDDALRHLAAQVPSRRLVTITGPGGMGKTTLALALAESVLPLWRDGVRFVDLASVADPRLLPAAVAALFDLSVPRDDPLPPLAAFLHDRHLLFVIDNCEHLVEAVATFAEQLLRLAPSVHILATSREPLQAESESVHRVAALEIPPDGDGLTATGALAWPAVQLFVERAASFTLDDGNAPLVRDLCRRLDGIPLAIEFAAARVETLGLADVARQLGGRLRLLGSGRRPTQPRHRTLRTMLDWSHDLLPPSERDTLHQLSVFRSAFPLDAAVAVAGEDRTAAVLNLVSKSLVSTDGRGTAPLYRLLVSTRDYAAEKLAAGPHARDAHLRHARHLHHVLVQSERGRYDVARRDWLVAHARLVDDVRAAVAWCFAQPDTLALGVELTGSATLLMGEMGLLDEYRPWVDRALRHVQDPAMELRLLTTRSMLGSQSVAPVDAAAGFDRARHLANELGDPTHRVAPFHGVWSRAYGTGDYHAALAAAHAIGRLADESGNPMTRLMADRLVGMTSHYLGEHARSRQLVERVLDAPSDRAPLSYVMLSPRGVAMRIVLSRSLWIEGRVDEAWTVAQAGLALAESENPYALAQMLGSSLCPLALWRGDLDAARHHVQRLADHARRHSSPYWQSWAHHYGIALARIDDPGAPVPEVKPGSLKELDSLATVSDVFATAEAFARHDRGDVGWGAAEVFRRVAERHLAEGDLAAARALFDRSLAVARAQGALSWELRTATSLARWNRSPAHLAALAAVLDRFTQGDGTADLRQARALLG</sequence>
<proteinExistence type="predicted"/>
<dbReference type="RefSeq" id="WP_169726514.1">
    <property type="nucleotide sequence ID" value="NZ_BSPR01000008.1"/>
</dbReference>
<dbReference type="SUPFAM" id="SSF46894">
    <property type="entry name" value="C-terminal effector domain of the bipartite response regulators"/>
    <property type="match status" value="1"/>
</dbReference>
<evidence type="ECO:0000313" key="2">
    <source>
        <dbReference type="EMBL" id="ARN19748.1"/>
    </source>
</evidence>